<name>W5N2N4_LEPOC</name>
<dbReference type="PANTHER" id="PTHR21472">
    <property type="entry name" value="ENDONUCLEASE DOMAIN-CONTAINING 1 PROTEIN ENDOD1"/>
    <property type="match status" value="1"/>
</dbReference>
<sequence>LIFYLIYLNGAGDVFVFKSLGYTSMCRADVGDFGPCTSFFYNECPPKGLEGAKICQRYMNKYHFASLYDRHRRIPLYSAYLFIPASGKRPKTHWKFEPQLAYTKADGNMMPFPSGPIDQNVVESQTVETDYTNSSYTRGHLNPSLHHSDPTEKCSTFTLTNIVPQKEESNDGPWAALEMDVNKRLTSYCEKEAYIVTGAIPYRKDRWIKKDRVAVPEYLWSAYCCPSYRKNISTTFTQEFPTFAAIGRNDPSSTEEIVPIDKSKPKRIRGYDVRLMPLKTLEMFLQDRFGRAISVFYNWCSP</sequence>
<feature type="domain" description="ENPP1-3/EXOG-like endonuclease/phosphodiesterase" evidence="1">
    <location>
        <begin position="61"/>
        <end position="266"/>
    </location>
</feature>
<feature type="domain" description="DNA/RNA non-specific endonuclease/pyrophosphatase/phosphodiesterase" evidence="2">
    <location>
        <begin position="60"/>
        <end position="282"/>
    </location>
</feature>
<dbReference type="SMART" id="SM00892">
    <property type="entry name" value="Endonuclease_NS"/>
    <property type="match status" value="1"/>
</dbReference>
<dbReference type="InterPro" id="IPR001604">
    <property type="entry name" value="Endo_G_ENPP1-like_dom"/>
</dbReference>
<reference evidence="3" key="2">
    <citation type="submission" date="2025-08" db="UniProtKB">
        <authorList>
            <consortium name="Ensembl"/>
        </authorList>
    </citation>
    <scope>IDENTIFICATION</scope>
</reference>
<evidence type="ECO:0000259" key="1">
    <source>
        <dbReference type="SMART" id="SM00477"/>
    </source>
</evidence>
<dbReference type="InParanoid" id="W5N2N4"/>
<dbReference type="eggNOG" id="ENOG502QQYK">
    <property type="taxonomic scope" value="Eukaryota"/>
</dbReference>
<organism evidence="3 4">
    <name type="scientific">Lepisosteus oculatus</name>
    <name type="common">Spotted gar</name>
    <dbReference type="NCBI Taxonomy" id="7918"/>
    <lineage>
        <taxon>Eukaryota</taxon>
        <taxon>Metazoa</taxon>
        <taxon>Chordata</taxon>
        <taxon>Craniata</taxon>
        <taxon>Vertebrata</taxon>
        <taxon>Euteleostomi</taxon>
        <taxon>Actinopterygii</taxon>
        <taxon>Neopterygii</taxon>
        <taxon>Holostei</taxon>
        <taxon>Semionotiformes</taxon>
        <taxon>Lepisosteidae</taxon>
        <taxon>Lepisosteus</taxon>
    </lineage>
</organism>
<dbReference type="SUPFAM" id="SSF54060">
    <property type="entry name" value="His-Me finger endonucleases"/>
    <property type="match status" value="1"/>
</dbReference>
<dbReference type="STRING" id="7918.ENSLOCP00000014893"/>
<dbReference type="Proteomes" id="UP000018468">
    <property type="component" value="Linkage group LG15"/>
</dbReference>
<dbReference type="InterPro" id="IPR039015">
    <property type="entry name" value="ENDOD1"/>
</dbReference>
<evidence type="ECO:0000259" key="2">
    <source>
        <dbReference type="SMART" id="SM00892"/>
    </source>
</evidence>
<dbReference type="GO" id="GO:0003676">
    <property type="term" value="F:nucleic acid binding"/>
    <property type="evidence" value="ECO:0007669"/>
    <property type="project" value="InterPro"/>
</dbReference>
<dbReference type="SMART" id="SM00477">
    <property type="entry name" value="NUC"/>
    <property type="match status" value="1"/>
</dbReference>
<dbReference type="InterPro" id="IPR020821">
    <property type="entry name" value="ENPP1-3/EXOG-like_nuc-like"/>
</dbReference>
<evidence type="ECO:0000313" key="4">
    <source>
        <dbReference type="Proteomes" id="UP000018468"/>
    </source>
</evidence>
<dbReference type="GeneTree" id="ENSGT01030000234592"/>
<dbReference type="Gene3D" id="3.40.570.10">
    <property type="entry name" value="Extracellular Endonuclease, subunit A"/>
    <property type="match status" value="1"/>
</dbReference>
<dbReference type="EMBL" id="AHAT01023036">
    <property type="status" value="NOT_ANNOTATED_CDS"/>
    <property type="molecule type" value="Genomic_DNA"/>
</dbReference>
<reference evidence="3" key="3">
    <citation type="submission" date="2025-09" db="UniProtKB">
        <authorList>
            <consortium name="Ensembl"/>
        </authorList>
    </citation>
    <scope>IDENTIFICATION</scope>
</reference>
<dbReference type="Bgee" id="ENSLOCG00000012107">
    <property type="expression patterns" value="Expressed in pharyngeal gill and 11 other cell types or tissues"/>
</dbReference>
<reference evidence="4" key="1">
    <citation type="submission" date="2011-12" db="EMBL/GenBank/DDBJ databases">
        <title>The Draft Genome of Lepisosteus oculatus.</title>
        <authorList>
            <consortium name="The Broad Institute Genome Assembly &amp; Analysis Group"/>
            <consortium name="Computational R&amp;D Group"/>
            <consortium name="and Sequencing Platform"/>
            <person name="Di Palma F."/>
            <person name="Alfoldi J."/>
            <person name="Johnson J."/>
            <person name="Berlin A."/>
            <person name="Gnerre S."/>
            <person name="Jaffe D."/>
            <person name="MacCallum I."/>
            <person name="Young S."/>
            <person name="Walker B.J."/>
            <person name="Lander E.S."/>
            <person name="Lindblad-Toh K."/>
        </authorList>
    </citation>
    <scope>NUCLEOTIDE SEQUENCE [LARGE SCALE GENOMIC DNA]</scope>
</reference>
<dbReference type="Ensembl" id="ENSLOCT00000014922.1">
    <property type="protein sequence ID" value="ENSLOCP00000014893.1"/>
    <property type="gene ID" value="ENSLOCG00000012107.1"/>
</dbReference>
<dbReference type="AlphaFoldDB" id="W5N2N4"/>
<dbReference type="OMA" id="GSNDGPW"/>
<dbReference type="GO" id="GO:0016787">
    <property type="term" value="F:hydrolase activity"/>
    <property type="evidence" value="ECO:0007669"/>
    <property type="project" value="InterPro"/>
</dbReference>
<proteinExistence type="predicted"/>
<dbReference type="Pfam" id="PF01223">
    <property type="entry name" value="Endonuclease_NS"/>
    <property type="match status" value="1"/>
</dbReference>
<keyword evidence="4" id="KW-1185">Reference proteome</keyword>
<dbReference type="InterPro" id="IPR044925">
    <property type="entry name" value="His-Me_finger_sf"/>
</dbReference>
<protein>
    <submittedName>
        <fullName evidence="3">Endonuclease domain-containing 1 protein-like</fullName>
    </submittedName>
</protein>
<dbReference type="PANTHER" id="PTHR21472:SF18">
    <property type="entry name" value="ENDONUCLEASE DOMAIN-CONTAINING 1 PROTEIN"/>
    <property type="match status" value="1"/>
</dbReference>
<dbReference type="InterPro" id="IPR044929">
    <property type="entry name" value="DNA/RNA_non-sp_Endonuclease_sf"/>
</dbReference>
<evidence type="ECO:0000313" key="3">
    <source>
        <dbReference type="Ensembl" id="ENSLOCP00000014893.1"/>
    </source>
</evidence>
<accession>W5N2N4</accession>
<dbReference type="GO" id="GO:0046872">
    <property type="term" value="F:metal ion binding"/>
    <property type="evidence" value="ECO:0007669"/>
    <property type="project" value="InterPro"/>
</dbReference>
<dbReference type="HOGENOM" id="CLU_035817_1_1_1"/>